<feature type="signal peptide" evidence="1">
    <location>
        <begin position="1"/>
        <end position="18"/>
    </location>
</feature>
<dbReference type="SUPFAM" id="SSF100910">
    <property type="entry name" value="Chemosensory protein Csp2"/>
    <property type="match status" value="1"/>
</dbReference>
<name>A0A0U3BJT0_CNAME</name>
<reference evidence="2" key="2">
    <citation type="submission" date="2015-03" db="EMBL/GenBank/DDBJ databases">
        <authorList>
            <person name="Murphy D."/>
        </authorList>
    </citation>
    <scope>NUCLEOTIDE SEQUENCE</scope>
</reference>
<protein>
    <submittedName>
        <fullName evidence="2">Chemosensory protein 23</fullName>
    </submittedName>
</protein>
<evidence type="ECO:0000256" key="1">
    <source>
        <dbReference type="SAM" id="SignalP"/>
    </source>
</evidence>
<feature type="chain" id="PRO_5006836577" evidence="1">
    <location>
        <begin position="19"/>
        <end position="128"/>
    </location>
</feature>
<dbReference type="InterPro" id="IPR005055">
    <property type="entry name" value="A10/PebIII"/>
</dbReference>
<dbReference type="AlphaFoldDB" id="A0A0U3BJT0"/>
<accession>A0A0U3BJT0</accession>
<sequence length="128" mass="14778">MKAAIAFCVFFFAALAVARPEEDRYTDRYDNIDLDEILSNKQVLVPYIKCILDQGRCTPDAKELKGHIKDALENECGKCTEAQQRGSRRVIGHLINNEPAYWTELTTKYDPEKKYSAKYEKELREIKA</sequence>
<evidence type="ECO:0000313" key="2">
    <source>
        <dbReference type="EMBL" id="ALT31605.1"/>
    </source>
</evidence>
<dbReference type="PANTHER" id="PTHR11257">
    <property type="entry name" value="CHEMOSENSORY PROTEIN-RELATED"/>
    <property type="match status" value="1"/>
</dbReference>
<organism evidence="2">
    <name type="scientific">Cnaphalocrocis medinalis</name>
    <name type="common">Rice leaffolder moth</name>
    <dbReference type="NCBI Taxonomy" id="437488"/>
    <lineage>
        <taxon>Eukaryota</taxon>
        <taxon>Metazoa</taxon>
        <taxon>Ecdysozoa</taxon>
        <taxon>Arthropoda</taxon>
        <taxon>Hexapoda</taxon>
        <taxon>Insecta</taxon>
        <taxon>Pterygota</taxon>
        <taxon>Neoptera</taxon>
        <taxon>Endopterygota</taxon>
        <taxon>Lepidoptera</taxon>
        <taxon>Glossata</taxon>
        <taxon>Ditrysia</taxon>
        <taxon>Pyraloidea</taxon>
        <taxon>Crambidae</taxon>
        <taxon>Pyraustinae</taxon>
        <taxon>Cnaphalocrocis</taxon>
    </lineage>
</organism>
<gene>
    <name evidence="2" type="primary">csp23</name>
</gene>
<proteinExistence type="evidence at transcript level"/>
<reference evidence="2" key="1">
    <citation type="journal article" date="2015" name="PLoS ONE">
        <title>Identification and Comparative Expression Profiles of Chemoreception Genes Revealed from Major Chemoreception Organs of the Rice Leaf Folder, Cnaphalocrocis medinalis (Lepidoptera: Pyralidae).</title>
        <authorList>
            <person name="Zeng F.F."/>
            <person name="Zhao Z.F."/>
            <person name="Yan M.J."/>
            <person name="Zhou W."/>
            <person name="Zhang Z."/>
            <person name="Zhang A."/>
            <person name="Lu Z.X."/>
            <person name="Wang M.Q."/>
        </authorList>
    </citation>
    <scope>NUCLEOTIDE SEQUENCE</scope>
</reference>
<dbReference type="EMBL" id="KP975086">
    <property type="protein sequence ID" value="ALT31605.1"/>
    <property type="molecule type" value="mRNA"/>
</dbReference>
<dbReference type="InterPro" id="IPR036682">
    <property type="entry name" value="OS_D_A10/PebIII_sf"/>
</dbReference>
<dbReference type="PANTHER" id="PTHR11257:SF12">
    <property type="entry name" value="EJACULATORY BULB-SPECIFIC PROTEIN 3-RELATED"/>
    <property type="match status" value="1"/>
</dbReference>
<dbReference type="Gene3D" id="1.10.2080.10">
    <property type="entry name" value="Insect odorant-binding protein A10/Ejaculatory bulb-specific protein 3"/>
    <property type="match status" value="1"/>
</dbReference>
<dbReference type="Pfam" id="PF03392">
    <property type="entry name" value="OS-D"/>
    <property type="match status" value="1"/>
</dbReference>
<keyword evidence="1" id="KW-0732">Signal</keyword>